<dbReference type="AlphaFoldDB" id="A0A1R1I2R6"/>
<dbReference type="EMBL" id="MTHD01000004">
    <property type="protein sequence ID" value="OMG53052.1"/>
    <property type="molecule type" value="Genomic_DNA"/>
</dbReference>
<proteinExistence type="predicted"/>
<evidence type="ECO:0000313" key="2">
    <source>
        <dbReference type="EMBL" id="OMG53052.1"/>
    </source>
</evidence>
<evidence type="ECO:0000313" key="3">
    <source>
        <dbReference type="Proteomes" id="UP000187526"/>
    </source>
</evidence>
<dbReference type="InterPro" id="IPR008136">
    <property type="entry name" value="CinA_C"/>
</dbReference>
<dbReference type="Proteomes" id="UP000187526">
    <property type="component" value="Unassembled WGS sequence"/>
</dbReference>
<protein>
    <submittedName>
        <fullName evidence="2">Damage-inducible protein CinA</fullName>
    </submittedName>
</protein>
<keyword evidence="3" id="KW-1185">Reference proteome</keyword>
<comment type="caution">
    <text evidence="2">The sequence shown here is derived from an EMBL/GenBank/DDBJ whole genome shotgun (WGS) entry which is preliminary data.</text>
</comment>
<sequence>MDAMNDLEQLAARIGERLLARGEWLVAAESCTGGWVAQSVTAVAGSSAWFDRGFVTYSNAAKVDMLGVPQTTIDRHGAVSEAVARAMAQGALAHGRGDWALAVTGIAGPSGGSIEKPVGTVCFAWAGRDAGCEAQTCRFDGDRASVREQSVRHVLRGLLERLENQPLLA</sequence>
<dbReference type="STRING" id="418702.BJN45_12510"/>
<dbReference type="NCBIfam" id="NF002975">
    <property type="entry name" value="PRK03661.1"/>
    <property type="match status" value="1"/>
</dbReference>
<feature type="domain" description="CinA C-terminal" evidence="1">
    <location>
        <begin position="8"/>
        <end position="161"/>
    </location>
</feature>
<name>A0A1R1I2R6_9RHOO</name>
<gene>
    <name evidence="2" type="ORF">BJN45_12510</name>
</gene>
<dbReference type="InterPro" id="IPR036653">
    <property type="entry name" value="CinA-like_C"/>
</dbReference>
<reference evidence="2 3" key="1">
    <citation type="submission" date="2016-10" db="EMBL/GenBank/DDBJ databases">
        <title>Alkaliphiles isolated from bioreactors.</title>
        <authorList>
            <person name="Salah Z."/>
            <person name="Rout S.P."/>
            <person name="Humphreys P.N."/>
        </authorList>
    </citation>
    <scope>NUCLEOTIDE SEQUENCE [LARGE SCALE GENOMIC DNA]</scope>
    <source>
        <strain evidence="2 3">ZS02</strain>
    </source>
</reference>
<organism evidence="2 3">
    <name type="scientific">Azonexus hydrophilus</name>
    <dbReference type="NCBI Taxonomy" id="418702"/>
    <lineage>
        <taxon>Bacteria</taxon>
        <taxon>Pseudomonadati</taxon>
        <taxon>Pseudomonadota</taxon>
        <taxon>Betaproteobacteria</taxon>
        <taxon>Rhodocyclales</taxon>
        <taxon>Azonexaceae</taxon>
        <taxon>Azonexus</taxon>
    </lineage>
</organism>
<dbReference type="Pfam" id="PF02464">
    <property type="entry name" value="CinA"/>
    <property type="match status" value="1"/>
</dbReference>
<dbReference type="Gene3D" id="3.90.950.20">
    <property type="entry name" value="CinA-like"/>
    <property type="match status" value="1"/>
</dbReference>
<dbReference type="NCBIfam" id="TIGR00199">
    <property type="entry name" value="PncC_domain"/>
    <property type="match status" value="1"/>
</dbReference>
<accession>A0A1R1I2R6</accession>
<dbReference type="OrthoDB" id="9801454at2"/>
<evidence type="ECO:0000259" key="1">
    <source>
        <dbReference type="Pfam" id="PF02464"/>
    </source>
</evidence>
<dbReference type="SUPFAM" id="SSF142433">
    <property type="entry name" value="CinA-like"/>
    <property type="match status" value="1"/>
</dbReference>